<dbReference type="GO" id="GO:0008168">
    <property type="term" value="F:methyltransferase activity"/>
    <property type="evidence" value="ECO:0007669"/>
    <property type="project" value="UniProtKB-KW"/>
</dbReference>
<evidence type="ECO:0000256" key="2">
    <source>
        <dbReference type="ARBA" id="ARBA00022603"/>
    </source>
</evidence>
<dbReference type="InterPro" id="IPR038601">
    <property type="entry name" value="MttB-like_sf"/>
</dbReference>
<evidence type="ECO:0000256" key="3">
    <source>
        <dbReference type="ARBA" id="ARBA00022679"/>
    </source>
</evidence>
<dbReference type="GO" id="GO:0015948">
    <property type="term" value="P:methanogenesis"/>
    <property type="evidence" value="ECO:0007669"/>
    <property type="project" value="InterPro"/>
</dbReference>
<dbReference type="Pfam" id="PF06253">
    <property type="entry name" value="MTTB"/>
    <property type="match status" value="1"/>
</dbReference>
<dbReference type="Gene3D" id="3.20.20.480">
    <property type="entry name" value="Trimethylamine methyltransferase-like"/>
    <property type="match status" value="1"/>
</dbReference>
<dbReference type="RefSeq" id="WP_080807993.1">
    <property type="nucleotide sequence ID" value="NZ_LT828559.1"/>
</dbReference>
<protein>
    <submittedName>
        <fullName evidence="4">Trimethylamine methyltransferase</fullName>
    </submittedName>
</protein>
<dbReference type="GO" id="GO:0032259">
    <property type="term" value="P:methylation"/>
    <property type="evidence" value="ECO:0007669"/>
    <property type="project" value="UniProtKB-KW"/>
</dbReference>
<evidence type="ECO:0000313" key="4">
    <source>
        <dbReference type="EMBL" id="SLM30256.1"/>
    </source>
</evidence>
<gene>
    <name evidence="4" type="ORF">MTBBW1_2180004</name>
</gene>
<dbReference type="EMBL" id="FWEV01000133">
    <property type="protein sequence ID" value="SLM30256.1"/>
    <property type="molecule type" value="Genomic_DNA"/>
</dbReference>
<evidence type="ECO:0000313" key="5">
    <source>
        <dbReference type="Proteomes" id="UP000191931"/>
    </source>
</evidence>
<dbReference type="STRING" id="1246637.MTBBW1_2180004"/>
<proteinExistence type="inferred from homology"/>
<sequence length="470" mass="52634">MISKLLKKEIIESIYESATDILSTTGIEFDMESARELFKKNGAGIDGKKVYISPFLLEKSLGLMPQYIHESTDNKKVVAGSPFSNSPMVLDDRTGDVRNGTVEDAVKMYQLAETSELYESVNPGIVDPEGNDSEDKFIAQIAMLLKYSDKFPSLGLRATPSNTKNGNVYASARKAIELIKEIKEEDKKAVMGQGICPMAPLSYDEESLINLTVLAEENQDITISPCTLSFMTGPESLMGIVIHDVAICLAGAVYLQLLKPETSVAFTNFSTMTDMRTMQPVYASPEYLHVQIMFYEVCQYFGMNSVLCGCLADAARNDYQAGFESCLTTIAPFFMTDVDRLWCYPGHMAAFSGGSFDKMIFDEELLINCNRVLQGMNLSIDPLLKEKLEKAHETKSFLTIGDVNIYRKEQRISKIFDKRGLNSNSSSLESPIHLNARKEIDRRCAEYILPERSKRQKALLQKYLPSQCKY</sequence>
<evidence type="ECO:0000256" key="1">
    <source>
        <dbReference type="ARBA" id="ARBA00007137"/>
    </source>
</evidence>
<keyword evidence="2 4" id="KW-0489">Methyltransferase</keyword>
<keyword evidence="3 4" id="KW-0808">Transferase</keyword>
<dbReference type="OrthoDB" id="5713681at2"/>
<keyword evidence="5" id="KW-1185">Reference proteome</keyword>
<name>A0A1W1HCU5_9BACT</name>
<dbReference type="Proteomes" id="UP000191931">
    <property type="component" value="Unassembled WGS sequence"/>
</dbReference>
<organism evidence="4 5">
    <name type="scientific">Desulfamplus magnetovallimortis</name>
    <dbReference type="NCBI Taxonomy" id="1246637"/>
    <lineage>
        <taxon>Bacteria</taxon>
        <taxon>Pseudomonadati</taxon>
        <taxon>Thermodesulfobacteriota</taxon>
        <taxon>Desulfobacteria</taxon>
        <taxon>Desulfobacterales</taxon>
        <taxon>Desulfobacteraceae</taxon>
        <taxon>Desulfamplus</taxon>
    </lineage>
</organism>
<accession>A0A1W1HCU5</accession>
<dbReference type="InterPro" id="IPR010426">
    <property type="entry name" value="MTTB_MeTrfase"/>
</dbReference>
<dbReference type="AlphaFoldDB" id="A0A1W1HCU5"/>
<reference evidence="4 5" key="1">
    <citation type="submission" date="2017-03" db="EMBL/GenBank/DDBJ databases">
        <authorList>
            <person name="Afonso C.L."/>
            <person name="Miller P.J."/>
            <person name="Scott M.A."/>
            <person name="Spackman E."/>
            <person name="Goraichik I."/>
            <person name="Dimitrov K.M."/>
            <person name="Suarez D.L."/>
            <person name="Swayne D.E."/>
        </authorList>
    </citation>
    <scope>NUCLEOTIDE SEQUENCE [LARGE SCALE GENOMIC DNA]</scope>
    <source>
        <strain evidence="4">PRJEB14757</strain>
    </source>
</reference>
<comment type="similarity">
    <text evidence="1">Belongs to the trimethylamine methyltransferase family.</text>
</comment>